<accession>A0A224XZ53</accession>
<sequence>MPVGALAVVVGADLALVGVRGFGGDLVAADTVEVLLVGVPGFAEGGLLVGAVLLTGVEGLLEAVDGLAVLAGLAPFVEAPTVVDGFLGAVVRALGLAGDLAVTEEDFTVGVFEVSNFLTIGAPLGFFCTAAIFSSTFGDSVTEIATAAAPAPATATPAAAIAAAISSCSLPCCVTPGAGVVGGVG</sequence>
<evidence type="ECO:0000313" key="1">
    <source>
        <dbReference type="EMBL" id="JAW13331.1"/>
    </source>
</evidence>
<organism evidence="1">
    <name type="scientific">Panstrongylus lignarius</name>
    <dbReference type="NCBI Taxonomy" id="156445"/>
    <lineage>
        <taxon>Eukaryota</taxon>
        <taxon>Metazoa</taxon>
        <taxon>Ecdysozoa</taxon>
        <taxon>Arthropoda</taxon>
        <taxon>Hexapoda</taxon>
        <taxon>Insecta</taxon>
        <taxon>Pterygota</taxon>
        <taxon>Neoptera</taxon>
        <taxon>Paraneoptera</taxon>
        <taxon>Hemiptera</taxon>
        <taxon>Heteroptera</taxon>
        <taxon>Panheteroptera</taxon>
        <taxon>Cimicomorpha</taxon>
        <taxon>Reduviidae</taxon>
        <taxon>Triatominae</taxon>
        <taxon>Panstrongylus</taxon>
    </lineage>
</organism>
<reference evidence="1" key="1">
    <citation type="journal article" date="2018" name="PLoS Negl. Trop. Dis.">
        <title>An insight into the salivary gland and fat body transcriptome of Panstrongylus lignarius (Hemiptera: Heteroptera), the main vector of Chagas disease in Peru.</title>
        <authorList>
            <person name="Nevoa J.C."/>
            <person name="Mendes M.T."/>
            <person name="da Silva M.V."/>
            <person name="Soares S.C."/>
            <person name="Oliveira C.J.F."/>
            <person name="Ribeiro J.M.C."/>
        </authorList>
    </citation>
    <scope>NUCLEOTIDE SEQUENCE</scope>
</reference>
<dbReference type="EMBL" id="GFTR01003095">
    <property type="protein sequence ID" value="JAW13331.1"/>
    <property type="molecule type" value="Transcribed_RNA"/>
</dbReference>
<protein>
    <submittedName>
        <fullName evidence="1">Uncharacterized protein</fullName>
    </submittedName>
</protein>
<proteinExistence type="predicted"/>
<name>A0A224XZ53_9HEMI</name>
<dbReference type="AlphaFoldDB" id="A0A224XZ53"/>